<dbReference type="GO" id="GO:0006777">
    <property type="term" value="P:Mo-molybdopterin cofactor biosynthetic process"/>
    <property type="evidence" value="ECO:0007669"/>
    <property type="project" value="UniProtKB-UniRule"/>
</dbReference>
<accession>A0A397PE05</accession>
<dbReference type="Pfam" id="PF03453">
    <property type="entry name" value="MoeA_N"/>
    <property type="match status" value="1"/>
</dbReference>
<feature type="transmembrane region" description="Helical" evidence="8">
    <location>
        <begin position="316"/>
        <end position="338"/>
    </location>
</feature>
<dbReference type="GO" id="GO:0005829">
    <property type="term" value="C:cytosol"/>
    <property type="evidence" value="ECO:0007669"/>
    <property type="project" value="TreeGrafter"/>
</dbReference>
<protein>
    <recommendedName>
        <fullName evidence="6">Molybdopterin molybdenumtransferase</fullName>
        <ecNumber evidence="6">2.10.1.1</ecNumber>
    </recommendedName>
</protein>
<evidence type="ECO:0000256" key="2">
    <source>
        <dbReference type="ARBA" id="ARBA00005046"/>
    </source>
</evidence>
<feature type="region of interest" description="Disordered" evidence="7">
    <location>
        <begin position="132"/>
        <end position="152"/>
    </location>
</feature>
<evidence type="ECO:0000256" key="4">
    <source>
        <dbReference type="ARBA" id="ARBA00023150"/>
    </source>
</evidence>
<dbReference type="InterPro" id="IPR036425">
    <property type="entry name" value="MoaB/Mog-like_dom_sf"/>
</dbReference>
<dbReference type="SMART" id="SM00852">
    <property type="entry name" value="MoCF_biosynth"/>
    <property type="match status" value="1"/>
</dbReference>
<dbReference type="SUPFAM" id="SSF63867">
    <property type="entry name" value="MoeA C-terminal domain-like"/>
    <property type="match status" value="1"/>
</dbReference>
<keyword evidence="6" id="KW-0808">Transferase</keyword>
<dbReference type="Gene3D" id="3.90.105.10">
    <property type="entry name" value="Molybdopterin biosynthesis moea protein, domain 2"/>
    <property type="match status" value="1"/>
</dbReference>
<evidence type="ECO:0000256" key="8">
    <source>
        <dbReference type="SAM" id="Phobius"/>
    </source>
</evidence>
<proteinExistence type="inferred from homology"/>
<evidence type="ECO:0000256" key="1">
    <source>
        <dbReference type="ARBA" id="ARBA00002901"/>
    </source>
</evidence>
<reference evidence="10 11" key="1">
    <citation type="submission" date="2018-08" db="EMBL/GenBank/DDBJ databases">
        <title>Genomic Encyclopedia of Archaeal and Bacterial Type Strains, Phase II (KMG-II): from individual species to whole genera.</title>
        <authorList>
            <person name="Goeker M."/>
        </authorList>
    </citation>
    <scope>NUCLEOTIDE SEQUENCE [LARGE SCALE GENOMIC DNA]</scope>
    <source>
        <strain evidence="10 11">DSM 5002</strain>
    </source>
</reference>
<evidence type="ECO:0000256" key="3">
    <source>
        <dbReference type="ARBA" id="ARBA00010763"/>
    </source>
</evidence>
<comment type="similarity">
    <text evidence="3 6">Belongs to the MoeA family.</text>
</comment>
<evidence type="ECO:0000313" key="10">
    <source>
        <dbReference type="EMBL" id="RIA47198.1"/>
    </source>
</evidence>
<comment type="catalytic activity">
    <reaction evidence="5">
        <text>adenylyl-molybdopterin + molybdate = Mo-molybdopterin + AMP + H(+)</text>
        <dbReference type="Rhea" id="RHEA:35047"/>
        <dbReference type="ChEBI" id="CHEBI:15378"/>
        <dbReference type="ChEBI" id="CHEBI:36264"/>
        <dbReference type="ChEBI" id="CHEBI:62727"/>
        <dbReference type="ChEBI" id="CHEBI:71302"/>
        <dbReference type="ChEBI" id="CHEBI:456215"/>
        <dbReference type="EC" id="2.10.1.1"/>
    </reaction>
</comment>
<keyword evidence="8" id="KW-0472">Membrane</keyword>
<dbReference type="InterPro" id="IPR036135">
    <property type="entry name" value="MoeA_linker/N_sf"/>
</dbReference>
<sequence>MTKMSRDDCFEANPTRMPFEESLERARMLADALGVVAPTETLPLVEACGRVLAAPISAPRDIPAHDNAAVDGYAFAFSDYDPENGTDLPVSARIAAGHPLDGALDRGTAARIFTGAVMPDGADTVAMQEDTYDDGDGVNIPPGLKQGANRRKAGEDVRAGQTLLRPGCLLRPQDIAAIASLGFAEARCYRRVRVGLFSSGDELLRPGDPFRPGAVYDSNAAMLEALADLAGAEITDLGVLPDSREAVQGRLKEAAADYPLILSSGGASLGEEDHLTATLHAAGEVSLWQVAIKPGRPICAGRIGGSAIVGLPGNPVAAFVCFLLYVYPLIQSLGGAGWRRARRYTMPAAFAMTKKPGRREFIRGMLDETEGELRARNYERTGSGLITSLREADGLIELPEKTTEIAPGDPIAFIPFTEFGVRP</sequence>
<dbReference type="AlphaFoldDB" id="A0A397PE05"/>
<keyword evidence="6" id="KW-0479">Metal-binding</keyword>
<dbReference type="NCBIfam" id="TIGR00177">
    <property type="entry name" value="molyb_syn"/>
    <property type="match status" value="1"/>
</dbReference>
<dbReference type="CDD" id="cd00887">
    <property type="entry name" value="MoeA"/>
    <property type="match status" value="1"/>
</dbReference>
<evidence type="ECO:0000259" key="9">
    <source>
        <dbReference type="SMART" id="SM00852"/>
    </source>
</evidence>
<dbReference type="PANTHER" id="PTHR10192">
    <property type="entry name" value="MOLYBDOPTERIN BIOSYNTHESIS PROTEIN"/>
    <property type="match status" value="1"/>
</dbReference>
<evidence type="ECO:0000256" key="5">
    <source>
        <dbReference type="ARBA" id="ARBA00047317"/>
    </source>
</evidence>
<dbReference type="GO" id="GO:0046872">
    <property type="term" value="F:metal ion binding"/>
    <property type="evidence" value="ECO:0007669"/>
    <property type="project" value="UniProtKB-UniRule"/>
</dbReference>
<dbReference type="EMBL" id="QXDF01000004">
    <property type="protein sequence ID" value="RIA47198.1"/>
    <property type="molecule type" value="Genomic_DNA"/>
</dbReference>
<dbReference type="Pfam" id="PF03454">
    <property type="entry name" value="MoeA_C"/>
    <property type="match status" value="1"/>
</dbReference>
<dbReference type="SUPFAM" id="SSF63882">
    <property type="entry name" value="MoeA N-terminal region -like"/>
    <property type="match status" value="1"/>
</dbReference>
<comment type="caution">
    <text evidence="10">The sequence shown here is derived from an EMBL/GenBank/DDBJ whole genome shotgun (WGS) entry which is preliminary data.</text>
</comment>
<dbReference type="InterPro" id="IPR038987">
    <property type="entry name" value="MoeA-like"/>
</dbReference>
<gene>
    <name evidence="10" type="ORF">BXY53_2580</name>
</gene>
<keyword evidence="6" id="KW-0500">Molybdenum</keyword>
<evidence type="ECO:0000313" key="11">
    <source>
        <dbReference type="Proteomes" id="UP000266273"/>
    </source>
</evidence>
<dbReference type="Gene3D" id="3.40.980.10">
    <property type="entry name" value="MoaB/Mog-like domain"/>
    <property type="match status" value="1"/>
</dbReference>
<dbReference type="InterPro" id="IPR005110">
    <property type="entry name" value="MoeA_linker/N"/>
</dbReference>
<dbReference type="RefSeq" id="WP_119062382.1">
    <property type="nucleotide sequence ID" value="NZ_QXDF01000004.1"/>
</dbReference>
<dbReference type="PANTHER" id="PTHR10192:SF5">
    <property type="entry name" value="GEPHYRIN"/>
    <property type="match status" value="1"/>
</dbReference>
<organism evidence="10 11">
    <name type="scientific">Dichotomicrobium thermohalophilum</name>
    <dbReference type="NCBI Taxonomy" id="933063"/>
    <lineage>
        <taxon>Bacteria</taxon>
        <taxon>Pseudomonadati</taxon>
        <taxon>Pseudomonadota</taxon>
        <taxon>Alphaproteobacteria</taxon>
        <taxon>Hyphomicrobiales</taxon>
        <taxon>Hyphomicrobiaceae</taxon>
        <taxon>Dichotomicrobium</taxon>
    </lineage>
</organism>
<comment type="cofactor">
    <cofactor evidence="6">
        <name>Mg(2+)</name>
        <dbReference type="ChEBI" id="CHEBI:18420"/>
    </cofactor>
</comment>
<keyword evidence="8" id="KW-0812">Transmembrane</keyword>
<name>A0A397PE05_9HYPH</name>
<dbReference type="SUPFAM" id="SSF53218">
    <property type="entry name" value="Molybdenum cofactor biosynthesis proteins"/>
    <property type="match status" value="1"/>
</dbReference>
<dbReference type="InterPro" id="IPR001453">
    <property type="entry name" value="MoaB/Mog_dom"/>
</dbReference>
<dbReference type="InterPro" id="IPR005111">
    <property type="entry name" value="MoeA_C_domain_IV"/>
</dbReference>
<keyword evidence="11" id="KW-1185">Reference proteome</keyword>
<evidence type="ECO:0000256" key="7">
    <source>
        <dbReference type="SAM" id="MobiDB-lite"/>
    </source>
</evidence>
<dbReference type="Gene3D" id="2.40.340.10">
    <property type="entry name" value="MoeA, C-terminal, domain IV"/>
    <property type="match status" value="1"/>
</dbReference>
<dbReference type="Gene3D" id="2.170.190.11">
    <property type="entry name" value="Molybdopterin biosynthesis moea protein, domain 3"/>
    <property type="match status" value="1"/>
</dbReference>
<dbReference type="NCBIfam" id="NF045515">
    <property type="entry name" value="Glp_gephyrin"/>
    <property type="match status" value="1"/>
</dbReference>
<dbReference type="GO" id="GO:0061599">
    <property type="term" value="F:molybdopterin molybdotransferase activity"/>
    <property type="evidence" value="ECO:0007669"/>
    <property type="project" value="UniProtKB-UniRule"/>
</dbReference>
<dbReference type="Pfam" id="PF00994">
    <property type="entry name" value="MoCF_biosynth"/>
    <property type="match status" value="1"/>
</dbReference>
<keyword evidence="4 6" id="KW-0501">Molybdenum cofactor biosynthesis</keyword>
<keyword evidence="6" id="KW-0460">Magnesium</keyword>
<evidence type="ECO:0000256" key="6">
    <source>
        <dbReference type="RuleBase" id="RU365090"/>
    </source>
</evidence>
<dbReference type="OrthoDB" id="9804758at2"/>
<dbReference type="UniPathway" id="UPA00344"/>
<dbReference type="EC" id="2.10.1.1" evidence="6"/>
<feature type="domain" description="MoaB/Mog" evidence="9">
    <location>
        <begin position="195"/>
        <end position="332"/>
    </location>
</feature>
<keyword evidence="8" id="KW-1133">Transmembrane helix</keyword>
<dbReference type="InterPro" id="IPR036688">
    <property type="entry name" value="MoeA_C_domain_IV_sf"/>
</dbReference>
<dbReference type="Proteomes" id="UP000266273">
    <property type="component" value="Unassembled WGS sequence"/>
</dbReference>
<comment type="pathway">
    <text evidence="2 6">Cofactor biosynthesis; molybdopterin biosynthesis.</text>
</comment>
<comment type="function">
    <text evidence="1 6">Catalyzes the insertion of molybdate into adenylated molybdopterin with the concomitant release of AMP.</text>
</comment>